<dbReference type="PATRIC" id="fig|1618445.3.peg.498"/>
<reference evidence="8 9" key="1">
    <citation type="journal article" date="2015" name="Nature">
        <title>rRNA introns, odd ribosomes, and small enigmatic genomes across a large radiation of phyla.</title>
        <authorList>
            <person name="Brown C.T."/>
            <person name="Hug L.A."/>
            <person name="Thomas B.C."/>
            <person name="Sharon I."/>
            <person name="Castelle C.J."/>
            <person name="Singh A."/>
            <person name="Wilkins M.J."/>
            <person name="Williams K.H."/>
            <person name="Banfield J.F."/>
        </authorList>
    </citation>
    <scope>NUCLEOTIDE SEQUENCE [LARGE SCALE GENOMIC DNA]</scope>
</reference>
<evidence type="ECO:0000256" key="3">
    <source>
        <dbReference type="ARBA" id="ARBA00022741"/>
    </source>
</evidence>
<evidence type="ECO:0000256" key="6">
    <source>
        <dbReference type="RuleBase" id="RU003704"/>
    </source>
</evidence>
<dbReference type="PROSITE" id="PS00584">
    <property type="entry name" value="PFKB_KINASES_2"/>
    <property type="match status" value="1"/>
</dbReference>
<evidence type="ECO:0000256" key="2">
    <source>
        <dbReference type="ARBA" id="ARBA00022679"/>
    </source>
</evidence>
<keyword evidence="4 6" id="KW-0418">Kinase</keyword>
<dbReference type="EMBL" id="LCOY01000015">
    <property type="protein sequence ID" value="KKU87980.1"/>
    <property type="molecule type" value="Genomic_DNA"/>
</dbReference>
<dbReference type="Gene3D" id="3.40.1190.20">
    <property type="match status" value="1"/>
</dbReference>
<evidence type="ECO:0000259" key="7">
    <source>
        <dbReference type="Pfam" id="PF00294"/>
    </source>
</evidence>
<evidence type="ECO:0000313" key="9">
    <source>
        <dbReference type="Proteomes" id="UP000034739"/>
    </source>
</evidence>
<dbReference type="GO" id="GO:0008865">
    <property type="term" value="F:fructokinase activity"/>
    <property type="evidence" value="ECO:0007669"/>
    <property type="project" value="UniProtKB-ARBA"/>
</dbReference>
<dbReference type="InterPro" id="IPR002139">
    <property type="entry name" value="Ribo/fructo_kinase"/>
</dbReference>
<proteinExistence type="inferred from homology"/>
<sequence>MHQPETVTSFGELLIDRFSTQKPDGTEQVLDAFGGAPANTALGLAKLDISVNFIGKIGNDSAGSFLQQILKQHHVDIEGLVVSDTEPTTVAFVALTAKGERSFTFQKGAHATIQPDEVSLPPDTAIFHFGSLTQIDASAASTTEKLLFQAREVGALVSYDPNVREALWKDLARARQIILETAKKVDMLKVNEEEALLLAQTETIEEAANALFTPNLQLLLITLAERGCYYKTAEFEGIIPALAVNVVDTTGAGDAFNAGVIAGIYRAGKKPQHLSQQELEDILRRAVVIGSLTTTKKGAITAFPTIQEIETHLS</sequence>
<comment type="caution">
    <text evidence="8">The sequence shown here is derived from an EMBL/GenBank/DDBJ whole genome shotgun (WGS) entry which is preliminary data.</text>
</comment>
<comment type="similarity">
    <text evidence="1 6">Belongs to the carbohydrate kinase PfkB family.</text>
</comment>
<gene>
    <name evidence="8" type="ORF">UY16_C0015G0018</name>
</gene>
<evidence type="ECO:0000256" key="1">
    <source>
        <dbReference type="ARBA" id="ARBA00010688"/>
    </source>
</evidence>
<dbReference type="GO" id="GO:0006000">
    <property type="term" value="P:fructose metabolic process"/>
    <property type="evidence" value="ECO:0007669"/>
    <property type="project" value="UniProtKB-ARBA"/>
</dbReference>
<name>A0A0G1X0K5_9BACT</name>
<dbReference type="PRINTS" id="PR00990">
    <property type="entry name" value="RIBOKINASE"/>
</dbReference>
<accession>A0A0G1X0K5</accession>
<dbReference type="InterPro" id="IPR011611">
    <property type="entry name" value="PfkB_dom"/>
</dbReference>
<keyword evidence="2 6" id="KW-0808">Transferase</keyword>
<dbReference type="InterPro" id="IPR050306">
    <property type="entry name" value="PfkB_Carbo_kinase"/>
</dbReference>
<dbReference type="Proteomes" id="UP000034739">
    <property type="component" value="Unassembled WGS sequence"/>
</dbReference>
<keyword evidence="3" id="KW-0547">Nucleotide-binding</keyword>
<feature type="domain" description="Carbohydrate kinase PfkB" evidence="7">
    <location>
        <begin position="7"/>
        <end position="305"/>
    </location>
</feature>
<dbReference type="SUPFAM" id="SSF53613">
    <property type="entry name" value="Ribokinase-like"/>
    <property type="match status" value="1"/>
</dbReference>
<keyword evidence="5" id="KW-0067">ATP-binding</keyword>
<dbReference type="InterPro" id="IPR029056">
    <property type="entry name" value="Ribokinase-like"/>
</dbReference>
<dbReference type="PANTHER" id="PTHR43085">
    <property type="entry name" value="HEXOKINASE FAMILY MEMBER"/>
    <property type="match status" value="1"/>
</dbReference>
<evidence type="ECO:0000256" key="5">
    <source>
        <dbReference type="ARBA" id="ARBA00022840"/>
    </source>
</evidence>
<dbReference type="Pfam" id="PF00294">
    <property type="entry name" value="PfkB"/>
    <property type="match status" value="1"/>
</dbReference>
<dbReference type="CDD" id="cd01167">
    <property type="entry name" value="bac_FRK"/>
    <property type="match status" value="1"/>
</dbReference>
<dbReference type="GO" id="GO:0005524">
    <property type="term" value="F:ATP binding"/>
    <property type="evidence" value="ECO:0007669"/>
    <property type="project" value="UniProtKB-KW"/>
</dbReference>
<dbReference type="PANTHER" id="PTHR43085:SF1">
    <property type="entry name" value="PSEUDOURIDINE KINASE-RELATED"/>
    <property type="match status" value="1"/>
</dbReference>
<evidence type="ECO:0000256" key="4">
    <source>
        <dbReference type="ARBA" id="ARBA00022777"/>
    </source>
</evidence>
<protein>
    <submittedName>
        <fullName evidence="8">PfkB domain protein</fullName>
    </submittedName>
</protein>
<dbReference type="InterPro" id="IPR002173">
    <property type="entry name" value="Carboh/pur_kinase_PfkB_CS"/>
</dbReference>
<organism evidence="8 9">
    <name type="scientific">Candidatus Gottesmanbacteria bacterium GW2011_GWA2_47_9</name>
    <dbReference type="NCBI Taxonomy" id="1618445"/>
    <lineage>
        <taxon>Bacteria</taxon>
        <taxon>Candidatus Gottesmaniibacteriota</taxon>
    </lineage>
</organism>
<dbReference type="AlphaFoldDB" id="A0A0G1X0K5"/>
<evidence type="ECO:0000313" key="8">
    <source>
        <dbReference type="EMBL" id="KKU87980.1"/>
    </source>
</evidence>